<dbReference type="SUPFAM" id="SSF53474">
    <property type="entry name" value="alpha/beta-Hydrolases"/>
    <property type="match status" value="1"/>
</dbReference>
<feature type="signal peptide" evidence="1">
    <location>
        <begin position="1"/>
        <end position="19"/>
    </location>
</feature>
<organism evidence="2 3">
    <name type="scientific">Hyaloperonospora brassicae</name>
    <name type="common">Brassica downy mildew</name>
    <name type="synonym">Peronospora brassicae</name>
    <dbReference type="NCBI Taxonomy" id="162125"/>
    <lineage>
        <taxon>Eukaryota</taxon>
        <taxon>Sar</taxon>
        <taxon>Stramenopiles</taxon>
        <taxon>Oomycota</taxon>
        <taxon>Peronosporomycetes</taxon>
        <taxon>Peronosporales</taxon>
        <taxon>Peronosporaceae</taxon>
        <taxon>Hyaloperonospora</taxon>
    </lineage>
</organism>
<keyword evidence="3" id="KW-1185">Reference proteome</keyword>
<dbReference type="EMBL" id="CANTFL010001327">
    <property type="protein sequence ID" value="CAI5736946.1"/>
    <property type="molecule type" value="Genomic_DNA"/>
</dbReference>
<name>A0AAV0UJD7_HYABA</name>
<accession>A0AAV0UJD7</accession>
<sequence>MRVGTLLSAFAVFPTVALGADTAVAVPRGDPKRQLVAEFWGFGSSSSPCKCKSTPRPCLFIHGENNEEEKEKLQSSSDLFGDMEGHAPCCSSIQYASLDTINFGWTSEKLQEKVCGHALSMSESSDAAEGVIKDTILVTHSMGALIVAGAVANEKCTMDKSTTWVSMSAPMNGTMLSNYVQDKCTDDDMQAFNKILTLVDECPADAGMKSIAYMGGKYSSLALNKAFEEAQEVYRDHVSAAMCSNDNAGINSMSKARYLYLGSKIEHGTGEHDGIVTFQSCRGGLPASQFTNSPSNRFYASECNHVDTAFKNGNSYSNDARKPVQWFECLL</sequence>
<evidence type="ECO:0000256" key="1">
    <source>
        <dbReference type="SAM" id="SignalP"/>
    </source>
</evidence>
<dbReference type="Gene3D" id="3.40.50.1820">
    <property type="entry name" value="alpha/beta hydrolase"/>
    <property type="match status" value="1"/>
</dbReference>
<dbReference type="PANTHER" id="PTHR22538:SF1">
    <property type="entry name" value="VWFD DOMAIN-CONTAINING PROTEIN"/>
    <property type="match status" value="1"/>
</dbReference>
<dbReference type="AlphaFoldDB" id="A0AAV0UJD7"/>
<protein>
    <recommendedName>
        <fullName evidence="4">GPI inositol-deacylase</fullName>
    </recommendedName>
</protein>
<gene>
    <name evidence="2" type="ORF">HBR001_LOCUS7001</name>
</gene>
<evidence type="ECO:0000313" key="2">
    <source>
        <dbReference type="EMBL" id="CAI5736946.1"/>
    </source>
</evidence>
<evidence type="ECO:0008006" key="4">
    <source>
        <dbReference type="Google" id="ProtNLM"/>
    </source>
</evidence>
<comment type="caution">
    <text evidence="2">The sequence shown here is derived from an EMBL/GenBank/DDBJ whole genome shotgun (WGS) entry which is preliminary data.</text>
</comment>
<reference evidence="2" key="1">
    <citation type="submission" date="2022-12" db="EMBL/GenBank/DDBJ databases">
        <authorList>
            <person name="Webb A."/>
        </authorList>
    </citation>
    <scope>NUCLEOTIDE SEQUENCE</scope>
    <source>
        <strain evidence="2">Hp1</strain>
    </source>
</reference>
<keyword evidence="1" id="KW-0732">Signal</keyword>
<dbReference type="Proteomes" id="UP001162031">
    <property type="component" value="Unassembled WGS sequence"/>
</dbReference>
<dbReference type="PANTHER" id="PTHR22538">
    <property type="entry name" value="CILIA- AND FLAGELLA-ASSOCIATED PROTEIN 74"/>
    <property type="match status" value="1"/>
</dbReference>
<feature type="chain" id="PRO_5043404349" description="GPI inositol-deacylase" evidence="1">
    <location>
        <begin position="20"/>
        <end position="331"/>
    </location>
</feature>
<dbReference type="InterPro" id="IPR029058">
    <property type="entry name" value="AB_hydrolase_fold"/>
</dbReference>
<evidence type="ECO:0000313" key="3">
    <source>
        <dbReference type="Proteomes" id="UP001162031"/>
    </source>
</evidence>
<proteinExistence type="predicted"/>